<dbReference type="Gene3D" id="2.10.70.10">
    <property type="entry name" value="Complement Module, domain 1"/>
    <property type="match status" value="2"/>
</dbReference>
<dbReference type="GO" id="GO:0005576">
    <property type="term" value="C:extracellular region"/>
    <property type="evidence" value="ECO:0000318"/>
    <property type="project" value="GO_Central"/>
</dbReference>
<evidence type="ECO:0000259" key="8">
    <source>
        <dbReference type="PROSITE" id="PS51233"/>
    </source>
</evidence>
<evidence type="ECO:0000313" key="9">
    <source>
        <dbReference type="Proteomes" id="UP000186698"/>
    </source>
</evidence>
<keyword evidence="9" id="KW-1185">Reference proteome</keyword>
<feature type="domain" description="VWFC" evidence="7">
    <location>
        <begin position="220"/>
        <end position="281"/>
    </location>
</feature>
<dbReference type="SUPFAM" id="SSF57603">
    <property type="entry name" value="FnI-like domain"/>
    <property type="match status" value="5"/>
</dbReference>
<dbReference type="Pfam" id="PF00094">
    <property type="entry name" value="VWD"/>
    <property type="match status" value="1"/>
</dbReference>
<dbReference type="SMART" id="SM00216">
    <property type="entry name" value="VWD"/>
    <property type="match status" value="1"/>
</dbReference>
<accession>A0A8J0VJ05</accession>
<feature type="domain" description="VWFC" evidence="7">
    <location>
        <begin position="355"/>
        <end position="414"/>
    </location>
</feature>
<dbReference type="Pfam" id="PF01826">
    <property type="entry name" value="TIL"/>
    <property type="match status" value="1"/>
</dbReference>
<dbReference type="InterPro" id="IPR036084">
    <property type="entry name" value="Ser_inhib-like_sf"/>
</dbReference>
<dbReference type="PROSITE" id="PS01208">
    <property type="entry name" value="VWFC_1"/>
    <property type="match status" value="2"/>
</dbReference>
<dbReference type="GeneID" id="734166"/>
<evidence type="ECO:0000256" key="4">
    <source>
        <dbReference type="ARBA" id="ARBA00022737"/>
    </source>
</evidence>
<comment type="subcellular location">
    <subcellularLocation>
        <location evidence="1">Secreted</location>
    </subcellularLocation>
</comment>
<sequence length="741" mass="82250">MHSCFSTGKCLLPMCLTFPGISITFTGWILVLSSLVQMSLASSFLTAAPGCYRTMHSCPSTGKCLLQMSLNFSEILITFTGWILVLSALAQMSLASSFLTGSIAKCENEGEALQIPFITDNPCISCVCLNKEVTCKREKCPILSKDCALVIKQRGACCERCKGCNYQGNHYNSSMKWRDSTQPCITHQCQEGVITESEVQCLVHCKNPLRQSGLCCPTCPGCIYEGRQYKEGDEFRPEGNKCLKCFCIGGRTECIKEVCPILSCPQHLSHIPTGQCCPKCIGQRKVFDLPSGSCLFRSDVYDNHSTFMYDHCTTCTCKDSTVVCKKKCSPVGACNRDKEQCCEDCVSYVTAEEVKICKSGSKIFRDGEMWSSVNCTICSCVKGKTECHKKQCIPVNSCPQGKILNRKGCCPICTEKPGVCTVFGDPHYNTFDGRTFNFQGTCQYVLTKDCSSSTSSFQVLVKNDARRTHSFSWTKSVDLIMGESSISLQQHLTVKWNGTRISLPYETPQFHIDLDGYLLKVTTKAGLEISWDGDSFVEVMAAPHLKGKLCGLCGNYNGHKRDDLIGSDGNFKFDVDDFGDSWRVESNEFCSRPQRKTIPELCQGTVKVKLRAHRECQKLKSRDFQNCHSTVDYALFYRSCVTDMCECPVHKNCYCESLIAYARACLREGVNVHWKPEHSCAAVQCKNGAVYDTCGPGCLKTCDNWNEIGPCNRPCVAGCHCPANFVLHKGKCIKPALCPQR</sequence>
<dbReference type="Gene3D" id="6.20.200.20">
    <property type="match status" value="3"/>
</dbReference>
<dbReference type="PROSITE" id="PS51233">
    <property type="entry name" value="VWFD"/>
    <property type="match status" value="1"/>
</dbReference>
<dbReference type="SUPFAM" id="SSF57567">
    <property type="entry name" value="Serine protease inhibitors"/>
    <property type="match status" value="1"/>
</dbReference>
<evidence type="ECO:0000256" key="5">
    <source>
        <dbReference type="ARBA" id="ARBA00023157"/>
    </source>
</evidence>
<dbReference type="AGR" id="Xenbase:XB-GENE-865423"/>
<evidence type="ECO:0000256" key="3">
    <source>
        <dbReference type="ARBA" id="ARBA00022729"/>
    </source>
</evidence>
<dbReference type="RefSeq" id="XP_018122168.1">
    <property type="nucleotide sequence ID" value="XM_018266679.2"/>
</dbReference>
<evidence type="ECO:0000259" key="7">
    <source>
        <dbReference type="PROSITE" id="PS50184"/>
    </source>
</evidence>
<dbReference type="OrthoDB" id="6019304at2759"/>
<feature type="domain" description="VWFD" evidence="8">
    <location>
        <begin position="418"/>
        <end position="591"/>
    </location>
</feature>
<dbReference type="SMART" id="SM00832">
    <property type="entry name" value="C8"/>
    <property type="match status" value="1"/>
</dbReference>
<dbReference type="InterPro" id="IPR001846">
    <property type="entry name" value="VWF_type-D"/>
</dbReference>
<dbReference type="CDD" id="cd19941">
    <property type="entry name" value="TIL"/>
    <property type="match status" value="1"/>
</dbReference>
<protein>
    <submittedName>
        <fullName evidence="10">BMP binding endothelial regulator L homeolog isoform X4</fullName>
    </submittedName>
</protein>
<name>A0A8J0VJ05_XENLA</name>
<gene>
    <name evidence="10 11" type="primary">bmper.L</name>
    <name evidence="10" type="synonym">bmper</name>
    <name evidence="10" type="synonym">cv-2</name>
    <name evidence="10" type="synonym">CV2</name>
</gene>
<feature type="transmembrane region" description="Helical" evidence="6">
    <location>
        <begin position="75"/>
        <end position="95"/>
    </location>
</feature>
<keyword evidence="5" id="KW-1015">Disulfide bond</keyword>
<dbReference type="CTD" id="734166"/>
<reference evidence="10" key="1">
    <citation type="submission" date="2025-08" db="UniProtKB">
        <authorList>
            <consortium name="RefSeq"/>
        </authorList>
    </citation>
    <scope>IDENTIFICATION</scope>
    <source>
        <strain evidence="10">J_2021</strain>
        <tissue evidence="10">Erythrocytes</tissue>
    </source>
</reference>
<proteinExistence type="predicted"/>
<dbReference type="SMART" id="SM00214">
    <property type="entry name" value="VWC"/>
    <property type="match status" value="5"/>
</dbReference>
<dbReference type="FunFam" id="2.10.25.10:FF:000236">
    <property type="entry name" value="BMP-binding endothelial regulator protein-like"/>
    <property type="match status" value="1"/>
</dbReference>
<evidence type="ECO:0000256" key="1">
    <source>
        <dbReference type="ARBA" id="ARBA00004613"/>
    </source>
</evidence>
<dbReference type="InterPro" id="IPR001007">
    <property type="entry name" value="VWF_dom"/>
</dbReference>
<evidence type="ECO:0000313" key="10">
    <source>
        <dbReference type="RefSeq" id="XP_018122168.1"/>
    </source>
</evidence>
<dbReference type="InterPro" id="IPR002919">
    <property type="entry name" value="TIL_dom"/>
</dbReference>
<dbReference type="Xenbase" id="XB-GENE-865423">
    <property type="gene designation" value="bmper.L"/>
</dbReference>
<dbReference type="Gene3D" id="2.10.25.10">
    <property type="entry name" value="Laminin"/>
    <property type="match status" value="1"/>
</dbReference>
<dbReference type="PANTHER" id="PTHR46698">
    <property type="entry name" value="CROSSVEINLESS 2"/>
    <property type="match status" value="1"/>
</dbReference>
<keyword evidence="6" id="KW-0812">Transmembrane</keyword>
<feature type="transmembrane region" description="Helical" evidence="6">
    <location>
        <begin position="12"/>
        <end position="36"/>
    </location>
</feature>
<dbReference type="Proteomes" id="UP000186698">
    <property type="component" value="Chromosome 6L"/>
</dbReference>
<dbReference type="Pfam" id="PF08742">
    <property type="entry name" value="C8"/>
    <property type="match status" value="1"/>
</dbReference>
<keyword evidence="6" id="KW-1133">Transmembrane helix</keyword>
<evidence type="ECO:0000256" key="2">
    <source>
        <dbReference type="ARBA" id="ARBA00022525"/>
    </source>
</evidence>
<dbReference type="PROSITE" id="PS50184">
    <property type="entry name" value="VWFC_2"/>
    <property type="match status" value="2"/>
</dbReference>
<keyword evidence="2" id="KW-0964">Secreted</keyword>
<evidence type="ECO:0000313" key="11">
    <source>
        <dbReference type="Xenbase" id="XB-GENE-865423"/>
    </source>
</evidence>
<dbReference type="PANTHER" id="PTHR46698:SF4">
    <property type="entry name" value="CROSSVEINLESS 2"/>
    <property type="match status" value="1"/>
</dbReference>
<organism evidence="9 10">
    <name type="scientific">Xenopus laevis</name>
    <name type="common">African clawed frog</name>
    <dbReference type="NCBI Taxonomy" id="8355"/>
    <lineage>
        <taxon>Eukaryota</taxon>
        <taxon>Metazoa</taxon>
        <taxon>Chordata</taxon>
        <taxon>Craniata</taxon>
        <taxon>Vertebrata</taxon>
        <taxon>Euteleostomi</taxon>
        <taxon>Amphibia</taxon>
        <taxon>Batrachia</taxon>
        <taxon>Anura</taxon>
        <taxon>Pipoidea</taxon>
        <taxon>Pipidae</taxon>
        <taxon>Xenopodinae</taxon>
        <taxon>Xenopus</taxon>
        <taxon>Xenopus</taxon>
    </lineage>
</organism>
<dbReference type="InterPro" id="IPR052424">
    <property type="entry name" value="Kielin_Chordin-BMP_Reg"/>
</dbReference>
<keyword evidence="3" id="KW-0732">Signal</keyword>
<keyword evidence="4" id="KW-0677">Repeat</keyword>
<dbReference type="InterPro" id="IPR014853">
    <property type="entry name" value="VWF/SSPO/ZAN-like_Cys-rich_dom"/>
</dbReference>
<dbReference type="Pfam" id="PF00093">
    <property type="entry name" value="VWC"/>
    <property type="match status" value="2"/>
</dbReference>
<keyword evidence="6" id="KW-0472">Membrane</keyword>
<dbReference type="FunFam" id="2.10.70.10:FF:000034">
    <property type="entry name" value="BMP-binding endothelial regulator protein"/>
    <property type="match status" value="1"/>
</dbReference>
<dbReference type="AlphaFoldDB" id="A0A8J0VJ05"/>
<evidence type="ECO:0000256" key="6">
    <source>
        <dbReference type="SAM" id="Phobius"/>
    </source>
</evidence>